<dbReference type="GO" id="GO:0045892">
    <property type="term" value="P:negative regulation of DNA-templated transcription"/>
    <property type="evidence" value="ECO:0007669"/>
    <property type="project" value="UniProtKB-UniRule"/>
</dbReference>
<keyword evidence="2" id="KW-0238">DNA-binding</keyword>
<dbReference type="InterPro" id="IPR000524">
    <property type="entry name" value="Tscrpt_reg_HTH_GntR"/>
</dbReference>
<evidence type="ECO:0000256" key="3">
    <source>
        <dbReference type="ARBA" id="ARBA00023163"/>
    </source>
</evidence>
<dbReference type="GO" id="GO:0003677">
    <property type="term" value="F:DNA binding"/>
    <property type="evidence" value="ECO:0007669"/>
    <property type="project" value="UniProtKB-UniRule"/>
</dbReference>
<evidence type="ECO:0000313" key="7">
    <source>
        <dbReference type="Proteomes" id="UP000245629"/>
    </source>
</evidence>
<accession>A0A2S2CY39</accession>
<name>A0A2S2CY39_9PROT</name>
<dbReference type="PANTHER" id="PTHR44846:SF16">
    <property type="entry name" value="TRANSCRIPTIONAL REGULATOR PHNF-RELATED"/>
    <property type="match status" value="1"/>
</dbReference>
<dbReference type="InterPro" id="IPR028978">
    <property type="entry name" value="Chorismate_lyase_/UTRA_dom_sf"/>
</dbReference>
<dbReference type="Gene3D" id="1.10.10.10">
    <property type="entry name" value="Winged helix-like DNA-binding domain superfamily/Winged helix DNA-binding domain"/>
    <property type="match status" value="1"/>
</dbReference>
<dbReference type="GO" id="GO:0006547">
    <property type="term" value="P:L-histidine metabolic process"/>
    <property type="evidence" value="ECO:0007669"/>
    <property type="project" value="UniProtKB-UniRule"/>
</dbReference>
<gene>
    <name evidence="6" type="primary">hutC</name>
    <name evidence="6" type="ORF">DEW08_25560</name>
</gene>
<dbReference type="RefSeq" id="WP_109332628.1">
    <property type="nucleotide sequence ID" value="NZ_CP029357.1"/>
</dbReference>
<keyword evidence="1" id="KW-0805">Transcription regulation</keyword>
<dbReference type="SMART" id="SM00866">
    <property type="entry name" value="UTRA"/>
    <property type="match status" value="1"/>
</dbReference>
<dbReference type="NCBIfam" id="TIGR02018">
    <property type="entry name" value="his_ut_repres"/>
    <property type="match status" value="1"/>
</dbReference>
<dbReference type="PRINTS" id="PR00035">
    <property type="entry name" value="HTHGNTR"/>
</dbReference>
<proteinExistence type="predicted"/>
<dbReference type="Pfam" id="PF07702">
    <property type="entry name" value="UTRA"/>
    <property type="match status" value="1"/>
</dbReference>
<dbReference type="Gene3D" id="3.40.1410.10">
    <property type="entry name" value="Chorismate lyase-like"/>
    <property type="match status" value="1"/>
</dbReference>
<protein>
    <recommendedName>
        <fullName evidence="4">Histidine utilization repressor</fullName>
    </recommendedName>
</protein>
<feature type="domain" description="HTH gntR-type" evidence="5">
    <location>
        <begin position="9"/>
        <end position="77"/>
    </location>
</feature>
<dbReference type="InterPro" id="IPR036390">
    <property type="entry name" value="WH_DNA-bd_sf"/>
</dbReference>
<evidence type="ECO:0000313" key="6">
    <source>
        <dbReference type="EMBL" id="AWK89401.1"/>
    </source>
</evidence>
<keyword evidence="7" id="KW-1185">Reference proteome</keyword>
<dbReference type="InterPro" id="IPR011663">
    <property type="entry name" value="UTRA"/>
</dbReference>
<dbReference type="Pfam" id="PF00392">
    <property type="entry name" value="GntR"/>
    <property type="match status" value="1"/>
</dbReference>
<dbReference type="AlphaFoldDB" id="A0A2S2CY39"/>
<dbReference type="EMBL" id="CP029357">
    <property type="protein sequence ID" value="AWK89401.1"/>
    <property type="molecule type" value="Genomic_DNA"/>
</dbReference>
<dbReference type="CDD" id="cd07377">
    <property type="entry name" value="WHTH_GntR"/>
    <property type="match status" value="1"/>
</dbReference>
<dbReference type="PANTHER" id="PTHR44846">
    <property type="entry name" value="MANNOSYL-D-GLYCERATE TRANSPORT/METABOLISM SYSTEM REPRESSOR MNGR-RELATED"/>
    <property type="match status" value="1"/>
</dbReference>
<dbReference type="OrthoDB" id="9808698at2"/>
<dbReference type="FunFam" id="1.10.10.10:FF:000079">
    <property type="entry name" value="GntR family transcriptional regulator"/>
    <property type="match status" value="1"/>
</dbReference>
<dbReference type="SMART" id="SM00345">
    <property type="entry name" value="HTH_GNTR"/>
    <property type="match status" value="1"/>
</dbReference>
<keyword evidence="6" id="KW-0614">Plasmid</keyword>
<evidence type="ECO:0000256" key="4">
    <source>
        <dbReference type="NCBIfam" id="TIGR02018"/>
    </source>
</evidence>
<dbReference type="InterPro" id="IPR036388">
    <property type="entry name" value="WH-like_DNA-bd_sf"/>
</dbReference>
<dbReference type="InterPro" id="IPR050679">
    <property type="entry name" value="Bact_HTH_transcr_reg"/>
</dbReference>
<dbReference type="GO" id="GO:0003700">
    <property type="term" value="F:DNA-binding transcription factor activity"/>
    <property type="evidence" value="ECO:0007669"/>
    <property type="project" value="UniProtKB-UniRule"/>
</dbReference>
<geneLocation type="plasmid" evidence="6 7">
    <name>unnamed2</name>
</geneLocation>
<dbReference type="InterPro" id="IPR010248">
    <property type="entry name" value="His_ut_repres"/>
</dbReference>
<sequence>MSALPAAASPLYEKVKSYILGNISSGDWPADRRIPSENELSAALGISRMTINRALRELSDAGVLVRVQGVGTFIAAPKAQSDLLEINNIAEEIARRGHRHRAEVVTLERIPLPPDLRLSFESGDVTEVFHSVVVHYENDLAVQLEERFVNPLLVPDYGAQDFGRMTTYDYLVSVTPITELEHVISAISADAAIAAHLHIAPGAPCLLLHRRTWSGDRVATVNRLIYAGDRYALGSRRKTGR</sequence>
<reference evidence="7" key="1">
    <citation type="submission" date="2018-05" db="EMBL/GenBank/DDBJ databases">
        <title>Azospirillum thermophila sp. nov., a novel isolated from hot spring.</title>
        <authorList>
            <person name="Zhao Z."/>
        </authorList>
    </citation>
    <scope>NUCLEOTIDE SEQUENCE [LARGE SCALE GENOMIC DNA]</scope>
    <source>
        <strain evidence="7">CFH 70021</strain>
        <plasmid evidence="7">unnamed2</plasmid>
    </source>
</reference>
<dbReference type="SUPFAM" id="SSF64288">
    <property type="entry name" value="Chorismate lyase-like"/>
    <property type="match status" value="1"/>
</dbReference>
<evidence type="ECO:0000259" key="5">
    <source>
        <dbReference type="PROSITE" id="PS50949"/>
    </source>
</evidence>
<dbReference type="Proteomes" id="UP000245629">
    <property type="component" value="Plasmid unnamed2"/>
</dbReference>
<evidence type="ECO:0000256" key="2">
    <source>
        <dbReference type="ARBA" id="ARBA00023125"/>
    </source>
</evidence>
<keyword evidence="3" id="KW-0804">Transcription</keyword>
<dbReference type="KEGG" id="azz:DEW08_25560"/>
<evidence type="ECO:0000256" key="1">
    <source>
        <dbReference type="ARBA" id="ARBA00023015"/>
    </source>
</evidence>
<organism evidence="6 7">
    <name type="scientific">Azospirillum thermophilum</name>
    <dbReference type="NCBI Taxonomy" id="2202148"/>
    <lineage>
        <taxon>Bacteria</taxon>
        <taxon>Pseudomonadati</taxon>
        <taxon>Pseudomonadota</taxon>
        <taxon>Alphaproteobacteria</taxon>
        <taxon>Rhodospirillales</taxon>
        <taxon>Azospirillaceae</taxon>
        <taxon>Azospirillum</taxon>
    </lineage>
</organism>
<dbReference type="SUPFAM" id="SSF46785">
    <property type="entry name" value="Winged helix' DNA-binding domain"/>
    <property type="match status" value="1"/>
</dbReference>
<dbReference type="PROSITE" id="PS50949">
    <property type="entry name" value="HTH_GNTR"/>
    <property type="match status" value="1"/>
</dbReference>